<keyword evidence="7" id="KW-0472">Membrane</keyword>
<protein>
    <recommendedName>
        <fullName evidence="3">Selenoprotein K</fullName>
    </recommendedName>
</protein>
<sequence length="206" mass="22897">MTPRAIPELSANGVFPTLTSLLKGRSKRKEHRGGRLGDCRGFSGRKRWFTFRMGGREQRSKGATQPCGLQARSAKLAACYFPLGYPIGLESARQYALKGIPVDPPVKRSLLKARGQVLDNRSRAPWSLSSITDFFWGIADFIVMLDFHFSFQSIVHPDLRRGYTSSSSSRYDDGRGPPGFPRRRMGRITHFGGPSPPPMAGGKRLL</sequence>
<dbReference type="GO" id="GO:0005794">
    <property type="term" value="C:Golgi apparatus"/>
    <property type="evidence" value="ECO:0007669"/>
    <property type="project" value="TreeGrafter"/>
</dbReference>
<feature type="non-terminal residue" evidence="9">
    <location>
        <position position="1"/>
    </location>
</feature>
<reference evidence="9 10" key="1">
    <citation type="journal article" date="2013" name="Proc. Natl. Acad. Sci. U.S.A.">
        <title>The king cobra genome reveals dynamic gene evolution and adaptation in the snake venom system.</title>
        <authorList>
            <person name="Vonk F.J."/>
            <person name="Casewell N.R."/>
            <person name="Henkel C.V."/>
            <person name="Heimberg A.M."/>
            <person name="Jansen H.J."/>
            <person name="McCleary R.J."/>
            <person name="Kerkkamp H.M."/>
            <person name="Vos R.A."/>
            <person name="Guerreiro I."/>
            <person name="Calvete J.J."/>
            <person name="Wuster W."/>
            <person name="Woods A.E."/>
            <person name="Logan J.M."/>
            <person name="Harrison R.A."/>
            <person name="Castoe T.A."/>
            <person name="de Koning A.P."/>
            <person name="Pollock D.D."/>
            <person name="Yandell M."/>
            <person name="Calderon D."/>
            <person name="Renjifo C."/>
            <person name="Currier R.B."/>
            <person name="Salgado D."/>
            <person name="Pla D."/>
            <person name="Sanz L."/>
            <person name="Hyder A.S."/>
            <person name="Ribeiro J.M."/>
            <person name="Arntzen J.W."/>
            <person name="van den Thillart G.E."/>
            <person name="Boetzer M."/>
            <person name="Pirovano W."/>
            <person name="Dirks R.P."/>
            <person name="Spaink H.P."/>
            <person name="Duboule D."/>
            <person name="McGlinn E."/>
            <person name="Kini R.M."/>
            <person name="Richardson M.K."/>
        </authorList>
    </citation>
    <scope>NUCLEOTIDE SEQUENCE</scope>
    <source>
        <tissue evidence="9">Blood</tissue>
    </source>
</reference>
<evidence type="ECO:0000313" key="10">
    <source>
        <dbReference type="Proteomes" id="UP000018936"/>
    </source>
</evidence>
<keyword evidence="4" id="KW-0812">Transmembrane</keyword>
<dbReference type="EMBL" id="AZIM01001414">
    <property type="protein sequence ID" value="ETE66994.1"/>
    <property type="molecule type" value="Genomic_DNA"/>
</dbReference>
<evidence type="ECO:0000256" key="1">
    <source>
        <dbReference type="ARBA" id="ARBA00004167"/>
    </source>
</evidence>
<feature type="region of interest" description="Disordered" evidence="8">
    <location>
        <begin position="162"/>
        <end position="206"/>
    </location>
</feature>
<dbReference type="PANTHER" id="PTHR16875">
    <property type="entry name" value="SELENOPROTEIN K"/>
    <property type="match status" value="1"/>
</dbReference>
<evidence type="ECO:0000256" key="7">
    <source>
        <dbReference type="ARBA" id="ARBA00023136"/>
    </source>
</evidence>
<dbReference type="PANTHER" id="PTHR16875:SF0">
    <property type="entry name" value="SELENOPROTEIN K"/>
    <property type="match status" value="1"/>
</dbReference>
<dbReference type="GO" id="GO:0005789">
    <property type="term" value="C:endoplasmic reticulum membrane"/>
    <property type="evidence" value="ECO:0007669"/>
    <property type="project" value="TreeGrafter"/>
</dbReference>
<keyword evidence="5" id="KW-0712">Selenocysteine</keyword>
<name>V8NXM9_OPHHA</name>
<dbReference type="GO" id="GO:0006816">
    <property type="term" value="P:calcium ion transport"/>
    <property type="evidence" value="ECO:0007669"/>
    <property type="project" value="TreeGrafter"/>
</dbReference>
<keyword evidence="10" id="KW-1185">Reference proteome</keyword>
<dbReference type="GO" id="GO:0032469">
    <property type="term" value="P:endoplasmic reticulum calcium ion homeostasis"/>
    <property type="evidence" value="ECO:0007669"/>
    <property type="project" value="TreeGrafter"/>
</dbReference>
<accession>V8NXM9</accession>
<proteinExistence type="inferred from homology"/>
<evidence type="ECO:0000256" key="8">
    <source>
        <dbReference type="SAM" id="MobiDB-lite"/>
    </source>
</evidence>
<evidence type="ECO:0000256" key="4">
    <source>
        <dbReference type="ARBA" id="ARBA00022692"/>
    </source>
</evidence>
<comment type="caution">
    <text evidence="9">The sequence shown here is derived from an EMBL/GenBank/DDBJ whole genome shotgun (WGS) entry which is preliminary data.</text>
</comment>
<evidence type="ECO:0000256" key="3">
    <source>
        <dbReference type="ARBA" id="ARBA00020495"/>
    </source>
</evidence>
<comment type="similarity">
    <text evidence="2">Belongs to the selenoprotein K family.</text>
</comment>
<organism evidence="9 10">
    <name type="scientific">Ophiophagus hannah</name>
    <name type="common">King cobra</name>
    <name type="synonym">Naja hannah</name>
    <dbReference type="NCBI Taxonomy" id="8665"/>
    <lineage>
        <taxon>Eukaryota</taxon>
        <taxon>Metazoa</taxon>
        <taxon>Chordata</taxon>
        <taxon>Craniata</taxon>
        <taxon>Vertebrata</taxon>
        <taxon>Euteleostomi</taxon>
        <taxon>Lepidosauria</taxon>
        <taxon>Squamata</taxon>
        <taxon>Bifurcata</taxon>
        <taxon>Unidentata</taxon>
        <taxon>Episquamata</taxon>
        <taxon>Toxicofera</taxon>
        <taxon>Serpentes</taxon>
        <taxon>Colubroidea</taxon>
        <taxon>Elapidae</taxon>
        <taxon>Elapinae</taxon>
        <taxon>Ophiophagus</taxon>
    </lineage>
</organism>
<comment type="subcellular location">
    <subcellularLocation>
        <location evidence="1">Membrane</location>
        <topology evidence="1">Single-pass membrane protein</topology>
    </subcellularLocation>
</comment>
<dbReference type="AlphaFoldDB" id="V8NXM9"/>
<dbReference type="Proteomes" id="UP000018936">
    <property type="component" value="Unassembled WGS sequence"/>
</dbReference>
<evidence type="ECO:0000313" key="9">
    <source>
        <dbReference type="EMBL" id="ETE66994.1"/>
    </source>
</evidence>
<gene>
    <name evidence="9" type="primary">SELK</name>
    <name evidence="9" type="ORF">L345_07210</name>
</gene>
<evidence type="ECO:0000256" key="6">
    <source>
        <dbReference type="ARBA" id="ARBA00022989"/>
    </source>
</evidence>
<dbReference type="OrthoDB" id="167295at2759"/>
<dbReference type="InterPro" id="IPR024491">
    <property type="entry name" value="Se_SelK/SelG"/>
</dbReference>
<evidence type="ECO:0000256" key="5">
    <source>
        <dbReference type="ARBA" id="ARBA00022933"/>
    </source>
</evidence>
<dbReference type="Pfam" id="PF10961">
    <property type="entry name" value="SelK_SelG"/>
    <property type="match status" value="1"/>
</dbReference>
<keyword evidence="6" id="KW-1133">Transmembrane helix</keyword>
<evidence type="ECO:0000256" key="2">
    <source>
        <dbReference type="ARBA" id="ARBA00008504"/>
    </source>
</evidence>